<dbReference type="SUPFAM" id="SSF52540">
    <property type="entry name" value="P-loop containing nucleoside triphosphate hydrolases"/>
    <property type="match status" value="1"/>
</dbReference>
<dbReference type="EMBL" id="KK035410">
    <property type="protein sequence ID" value="EXM12708.1"/>
    <property type="molecule type" value="Genomic_DNA"/>
</dbReference>
<dbReference type="Gene3D" id="3.40.50.300">
    <property type="entry name" value="P-loop containing nucleotide triphosphate hydrolases"/>
    <property type="match status" value="1"/>
</dbReference>
<dbReference type="InterPro" id="IPR027417">
    <property type="entry name" value="P-loop_NTPase"/>
</dbReference>
<dbReference type="Proteomes" id="UP000030701">
    <property type="component" value="Unassembled WGS sequence"/>
</dbReference>
<organism evidence="2">
    <name type="scientific">Fusarium oxysporum f. sp. vasinfectum 25433</name>
    <dbReference type="NCBI Taxonomy" id="1089449"/>
    <lineage>
        <taxon>Eukaryota</taxon>
        <taxon>Fungi</taxon>
        <taxon>Dikarya</taxon>
        <taxon>Ascomycota</taxon>
        <taxon>Pezizomycotina</taxon>
        <taxon>Sordariomycetes</taxon>
        <taxon>Hypocreomycetidae</taxon>
        <taxon>Hypocreales</taxon>
        <taxon>Nectriaceae</taxon>
        <taxon>Fusarium</taxon>
        <taxon>Fusarium oxysporum species complex</taxon>
    </lineage>
</organism>
<feature type="domain" description="DUF8206" evidence="1">
    <location>
        <begin position="451"/>
        <end position="526"/>
    </location>
</feature>
<protein>
    <recommendedName>
        <fullName evidence="1">DUF8206 domain-containing protein</fullName>
    </recommendedName>
</protein>
<dbReference type="OrthoDB" id="8954335at2759"/>
<reference evidence="2" key="1">
    <citation type="submission" date="2011-11" db="EMBL/GenBank/DDBJ databases">
        <title>The Genome Sequence of Fusarium oxysporum Cotton.</title>
        <authorList>
            <consortium name="The Broad Institute Genome Sequencing Platform"/>
            <person name="Ma L.-J."/>
            <person name="Gale L.R."/>
            <person name="Schwartz D.C."/>
            <person name="Zhou S."/>
            <person name="Corby-Kistler H."/>
            <person name="Young S.K."/>
            <person name="Zeng Q."/>
            <person name="Gargeya S."/>
            <person name="Fitzgerald M."/>
            <person name="Haas B."/>
            <person name="Abouelleil A."/>
            <person name="Alvarado L."/>
            <person name="Arachchi H.M."/>
            <person name="Berlin A."/>
            <person name="Brown A."/>
            <person name="Chapman S.B."/>
            <person name="Chen Z."/>
            <person name="Dunbar C."/>
            <person name="Freedman E."/>
            <person name="Gearin G."/>
            <person name="Goldberg J."/>
            <person name="Griggs A."/>
            <person name="Gujja S."/>
            <person name="Heiman D."/>
            <person name="Howarth C."/>
            <person name="Larson L."/>
            <person name="Lui A."/>
            <person name="MacDonald P.J.P."/>
            <person name="Montmayeur A."/>
            <person name="Murphy C."/>
            <person name="Neiman D."/>
            <person name="Pearson M."/>
            <person name="Priest M."/>
            <person name="Roberts A."/>
            <person name="Saif S."/>
            <person name="Shea T."/>
            <person name="Shenoy N."/>
            <person name="Sisk P."/>
            <person name="Stolte C."/>
            <person name="Sykes S."/>
            <person name="Wortman J."/>
            <person name="Nusbaum C."/>
            <person name="Birren B."/>
        </authorList>
    </citation>
    <scope>NUCLEOTIDE SEQUENCE [LARGE SCALE GENOMIC DNA]</scope>
    <source>
        <strain evidence="2">25433</strain>
    </source>
</reference>
<proteinExistence type="predicted"/>
<dbReference type="HOGENOM" id="CLU_025363_0_0_1"/>
<evidence type="ECO:0000259" key="1">
    <source>
        <dbReference type="Pfam" id="PF26633"/>
    </source>
</evidence>
<dbReference type="PANTHER" id="PTHR32046">
    <property type="entry name" value="G DOMAIN-CONTAINING PROTEIN"/>
    <property type="match status" value="1"/>
</dbReference>
<name>X0KGS4_FUSOX</name>
<dbReference type="PANTHER" id="PTHR32046:SF11">
    <property type="entry name" value="IMMUNE-ASSOCIATED NUCLEOTIDE-BINDING PROTEIN 10-LIKE"/>
    <property type="match status" value="1"/>
</dbReference>
<evidence type="ECO:0000313" key="2">
    <source>
        <dbReference type="EMBL" id="EXM12708.1"/>
    </source>
</evidence>
<dbReference type="Pfam" id="PF26633">
    <property type="entry name" value="DUF8206"/>
    <property type="match status" value="1"/>
</dbReference>
<dbReference type="AlphaFoldDB" id="X0KGS4"/>
<gene>
    <name evidence="2" type="ORF">FOTG_18808</name>
</gene>
<dbReference type="InterPro" id="IPR058519">
    <property type="entry name" value="DUF8206"/>
</dbReference>
<reference evidence="2" key="2">
    <citation type="submission" date="2014-03" db="EMBL/GenBank/DDBJ databases">
        <title>The Genome Annotation of Fusarium oxysporum Cotton.</title>
        <authorList>
            <consortium name="The Broad Institute Genomics Platform"/>
            <person name="Ma L.-J."/>
            <person name="Corby-Kistler H."/>
            <person name="Broz K."/>
            <person name="Gale L.R."/>
            <person name="Jonkers W."/>
            <person name="O'Donnell K."/>
            <person name="Ploetz R."/>
            <person name="Steinberg C."/>
            <person name="Schwartz D.C."/>
            <person name="VanEtten H."/>
            <person name="Zhou S."/>
            <person name="Young S.K."/>
            <person name="Zeng Q."/>
            <person name="Gargeya S."/>
            <person name="Fitzgerald M."/>
            <person name="Abouelleil A."/>
            <person name="Alvarado L."/>
            <person name="Chapman S.B."/>
            <person name="Gainer-Dewar J."/>
            <person name="Goldberg J."/>
            <person name="Griggs A."/>
            <person name="Gujja S."/>
            <person name="Hansen M."/>
            <person name="Howarth C."/>
            <person name="Imamovic A."/>
            <person name="Ireland A."/>
            <person name="Larimer J."/>
            <person name="McCowan C."/>
            <person name="Murphy C."/>
            <person name="Pearson M."/>
            <person name="Poon T.W."/>
            <person name="Priest M."/>
            <person name="Roberts A."/>
            <person name="Saif S."/>
            <person name="Shea T."/>
            <person name="Sykes S."/>
            <person name="Wortman J."/>
            <person name="Nusbaum C."/>
            <person name="Birren B."/>
        </authorList>
    </citation>
    <scope>NUCLEOTIDE SEQUENCE</scope>
    <source>
        <strain evidence="2">25433</strain>
    </source>
</reference>
<accession>X0KGS4</accession>
<sequence length="684" mass="76860">MAPEILNWSTFEQHGGGNTILLHPGNVEALQELSSHSRNSAQRNVKLSCPCSAGETLQCICPKCKNTVFFIADGNHLHCTCGGYKPADAVFKCFHQNHGNNYWKYEDTSVLTSLLNNLNECDQYNILILGPSDLDKSLFINSFINHVLFKSLQDAIEAPGFHWAIPSSINVPAMVNEKWENIEVQIGQPHSRPNASPIHDTSSNQTYMAHVLNTNGVTIRLIDTPGLGDTRGPKKDEEQMKHFYRLFNSIDEISTVLILSPSNVYRLTAPFNYYMTALLSLLHKETKPNIVFAFADAHLTNFSLGLSSLPLQSLLDREKTEIKLGYDNIYLYDSAGFCYLATHKVKGQNISDKVKYDETFKLSAQESRRLIHSTIKRNPHELKKTLGPVRARSCINQVISAVNKLDKLSEITQKRLEGEETHFRELKLEQMVLQRRLEVKVVRLVKKNYPSPRLACGHVECITRGNSDGGVQVAEYKTCHNNCKEISSPSTSDDTFGAPGLSVCEVFRNSGGLCRHCGHDVKHHVLKTHSMVLEKGRLEDPGLTEKYRGNASTRAGIEKAVQVLQDQLRELKDCKGILRKILADLTAYRQGNALVEHNHAVMPYLNYLAAEARNSGNMAVSNRLHDQSRQYEDEMDEICRAEKDLKLPGYIPTDLDIKEVLTRHGKIIAAGYDIIDLSGMKEDY</sequence>